<comment type="caution">
    <text evidence="6">The sequence shown here is derived from an EMBL/GenBank/DDBJ whole genome shotgun (WGS) entry which is preliminary data.</text>
</comment>
<dbReference type="GO" id="GO:0016787">
    <property type="term" value="F:hydrolase activity"/>
    <property type="evidence" value="ECO:0007669"/>
    <property type="project" value="UniProtKB-KW"/>
</dbReference>
<dbReference type="Pfam" id="PF14200">
    <property type="entry name" value="RicinB_lectin_2"/>
    <property type="match status" value="2"/>
</dbReference>
<feature type="domain" description="CBM10" evidence="5">
    <location>
        <begin position="178"/>
        <end position="215"/>
    </location>
</feature>
<dbReference type="Gene3D" id="3.90.1220.10">
    <property type="entry name" value="Cellulose docking domain, dockering"/>
    <property type="match status" value="1"/>
</dbReference>
<organism evidence="6 7">
    <name type="scientific">Neocallimastix californiae</name>
    <dbReference type="NCBI Taxonomy" id="1754190"/>
    <lineage>
        <taxon>Eukaryota</taxon>
        <taxon>Fungi</taxon>
        <taxon>Fungi incertae sedis</taxon>
        <taxon>Chytridiomycota</taxon>
        <taxon>Chytridiomycota incertae sedis</taxon>
        <taxon>Neocallimastigomycetes</taxon>
        <taxon>Neocallimastigales</taxon>
        <taxon>Neocallimastigaceae</taxon>
        <taxon>Neocallimastix</taxon>
    </lineage>
</organism>
<keyword evidence="6" id="KW-0430">Lectin</keyword>
<dbReference type="Gene3D" id="2.80.10.50">
    <property type="match status" value="2"/>
</dbReference>
<dbReference type="InterPro" id="IPR009034">
    <property type="entry name" value="Dockerin_dom_fun_sf"/>
</dbReference>
<keyword evidence="7" id="KW-1185">Reference proteome</keyword>
<dbReference type="CDD" id="cd00161">
    <property type="entry name" value="beta-trefoil_Ricin-like"/>
    <property type="match status" value="1"/>
</dbReference>
<dbReference type="AlphaFoldDB" id="A0A1Y2AF26"/>
<dbReference type="PROSITE" id="PS51763">
    <property type="entry name" value="CBM10"/>
    <property type="match status" value="1"/>
</dbReference>
<gene>
    <name evidence="6" type="ORF">LY90DRAFT_676442</name>
</gene>
<accession>A0A1Y2AF26</accession>
<dbReference type="SUPFAM" id="SSF64571">
    <property type="entry name" value="Cellulose docking domain, dockering"/>
    <property type="match status" value="1"/>
</dbReference>
<evidence type="ECO:0000256" key="2">
    <source>
        <dbReference type="ARBA" id="ARBA00022737"/>
    </source>
</evidence>
<protein>
    <submittedName>
        <fullName evidence="6">Ricin B-like lectin</fullName>
    </submittedName>
</protein>
<evidence type="ECO:0000256" key="1">
    <source>
        <dbReference type="ARBA" id="ARBA00022729"/>
    </source>
</evidence>
<name>A0A1Y2AF26_9FUNG</name>
<keyword evidence="1 4" id="KW-0732">Signal</keyword>
<dbReference type="InterPro" id="IPR000772">
    <property type="entry name" value="Ricin_B_lectin"/>
</dbReference>
<feature type="chain" id="PRO_5012711382" evidence="4">
    <location>
        <begin position="19"/>
        <end position="218"/>
    </location>
</feature>
<reference evidence="6 7" key="1">
    <citation type="submission" date="2016-08" db="EMBL/GenBank/DDBJ databases">
        <title>A Parts List for Fungal Cellulosomes Revealed by Comparative Genomics.</title>
        <authorList>
            <consortium name="DOE Joint Genome Institute"/>
            <person name="Haitjema C.H."/>
            <person name="Gilmore S.P."/>
            <person name="Henske J.K."/>
            <person name="Solomon K.V."/>
            <person name="De Groot R."/>
            <person name="Kuo A."/>
            <person name="Mondo S.J."/>
            <person name="Salamov A.A."/>
            <person name="Labutti K."/>
            <person name="Zhao Z."/>
            <person name="Chiniquy J."/>
            <person name="Barry K."/>
            <person name="Brewer H.M."/>
            <person name="Purvine S.O."/>
            <person name="Wright A.T."/>
            <person name="Boxma B."/>
            <person name="Van Alen T."/>
            <person name="Hackstein J.H."/>
            <person name="Baker S.E."/>
            <person name="Grigoriev I.V."/>
            <person name="O'Malley M.A."/>
        </authorList>
    </citation>
    <scope>NUCLEOTIDE SEQUENCE [LARGE SCALE GENOMIC DNA]</scope>
    <source>
        <strain evidence="6 7">G1</strain>
    </source>
</reference>
<evidence type="ECO:0000256" key="3">
    <source>
        <dbReference type="ARBA" id="ARBA00022801"/>
    </source>
</evidence>
<dbReference type="OrthoDB" id="6770063at2759"/>
<keyword evidence="2" id="KW-0677">Repeat</keyword>
<dbReference type="Proteomes" id="UP000193920">
    <property type="component" value="Unassembled WGS sequence"/>
</dbReference>
<evidence type="ECO:0000256" key="4">
    <source>
        <dbReference type="SAM" id="SignalP"/>
    </source>
</evidence>
<keyword evidence="3" id="KW-0378">Hydrolase</keyword>
<dbReference type="GO" id="GO:0030246">
    <property type="term" value="F:carbohydrate binding"/>
    <property type="evidence" value="ECO:0007669"/>
    <property type="project" value="UniProtKB-KW"/>
</dbReference>
<evidence type="ECO:0000313" key="6">
    <source>
        <dbReference type="EMBL" id="ORY21072.1"/>
    </source>
</evidence>
<evidence type="ECO:0000259" key="5">
    <source>
        <dbReference type="PROSITE" id="PS51763"/>
    </source>
</evidence>
<proteinExistence type="predicted"/>
<evidence type="ECO:0000313" key="7">
    <source>
        <dbReference type="Proteomes" id="UP000193920"/>
    </source>
</evidence>
<feature type="signal peptide" evidence="4">
    <location>
        <begin position="1"/>
        <end position="18"/>
    </location>
</feature>
<dbReference type="InterPro" id="IPR035992">
    <property type="entry name" value="Ricin_B-like_lectins"/>
</dbReference>
<dbReference type="EMBL" id="MCOG01000273">
    <property type="protein sequence ID" value="ORY21072.1"/>
    <property type="molecule type" value="Genomic_DNA"/>
</dbReference>
<dbReference type="InterPro" id="IPR002883">
    <property type="entry name" value="CBM10/Dockerin_dom"/>
</dbReference>
<dbReference type="Pfam" id="PF02013">
    <property type="entry name" value="CBM_10"/>
    <property type="match status" value="1"/>
</dbReference>
<dbReference type="PROSITE" id="PS50231">
    <property type="entry name" value="RICIN_B_LECTIN"/>
    <property type="match status" value="1"/>
</dbReference>
<dbReference type="SUPFAM" id="SSF50370">
    <property type="entry name" value="Ricin B-like lectins"/>
    <property type="match status" value="1"/>
</dbReference>
<sequence length="218" mass="23713">MKTFYLLLISGICALVSAAGPKGAQLKDGWYFIKNPESGKYLQVSAAKDASSAGNVVISTGTKDNGQKWKLTNVSNGLVTLTSSLGNYNIDVANGKDSNGNNIILYNSYGGEPQQFMILKTSQKNVYTIGTKVSNFDKAFDIENGRSTDGTNVLQWTNEMKPNQLWMFEKADGGDDAACWSTAQGYPCCSECQDPIYEDDDGKWGVEDNDWCGISTNC</sequence>